<organism evidence="2 3">
    <name type="scientific">Romanomermis culicivorax</name>
    <name type="common">Nematode worm</name>
    <dbReference type="NCBI Taxonomy" id="13658"/>
    <lineage>
        <taxon>Eukaryota</taxon>
        <taxon>Metazoa</taxon>
        <taxon>Ecdysozoa</taxon>
        <taxon>Nematoda</taxon>
        <taxon>Enoplea</taxon>
        <taxon>Dorylaimia</taxon>
        <taxon>Mermithida</taxon>
        <taxon>Mermithoidea</taxon>
        <taxon>Mermithidae</taxon>
        <taxon>Romanomermis</taxon>
    </lineage>
</organism>
<proteinExistence type="predicted"/>
<name>A0A915HTS0_ROMCU</name>
<dbReference type="Proteomes" id="UP000887565">
    <property type="component" value="Unplaced"/>
</dbReference>
<dbReference type="AlphaFoldDB" id="A0A915HTS0"/>
<evidence type="ECO:0000256" key="1">
    <source>
        <dbReference type="SAM" id="MobiDB-lite"/>
    </source>
</evidence>
<evidence type="ECO:0000313" key="2">
    <source>
        <dbReference type="Proteomes" id="UP000887565"/>
    </source>
</evidence>
<evidence type="ECO:0000313" key="3">
    <source>
        <dbReference type="WBParaSite" id="nRc.2.0.1.t05159-RA"/>
    </source>
</evidence>
<keyword evidence="2" id="KW-1185">Reference proteome</keyword>
<accession>A0A915HTS0</accession>
<dbReference type="WBParaSite" id="nRc.2.0.1.t05159-RA">
    <property type="protein sequence ID" value="nRc.2.0.1.t05159-RA"/>
    <property type="gene ID" value="nRc.2.0.1.g05159"/>
</dbReference>
<sequence length="220" mass="26118">MDQSRTDEPLTEPDSGYFSPGRGVLGGKSTKFDFDSDSDTMKNDDYAATNNNNSILHQNFRRLSISATDLHMEKSTVYRRRRQNQTTLVRSCSDPCSIVGDNQELLYGKMLEEKIYIRYRPIAVVAPTFHEKKIWIMKNDHENRDPRFLITELSIYRLAENLRQIADRLDEKYFSMRNPVPFPRPEIRRLTIFRRVTNFCVLWYRIMKNRVVWLLNNVFH</sequence>
<feature type="region of interest" description="Disordered" evidence="1">
    <location>
        <begin position="1"/>
        <end position="30"/>
    </location>
</feature>
<protein>
    <submittedName>
        <fullName evidence="3">Uncharacterized protein</fullName>
    </submittedName>
</protein>
<reference evidence="3" key="1">
    <citation type="submission" date="2022-11" db="UniProtKB">
        <authorList>
            <consortium name="WormBaseParasite"/>
        </authorList>
    </citation>
    <scope>IDENTIFICATION</scope>
</reference>